<dbReference type="AlphaFoldDB" id="A0A4U6W7W1"/>
<dbReference type="Proteomes" id="UP000298652">
    <property type="component" value="Chromosome 1"/>
</dbReference>
<proteinExistence type="predicted"/>
<feature type="compositionally biased region" description="Low complexity" evidence="1">
    <location>
        <begin position="9"/>
        <end position="20"/>
    </location>
</feature>
<evidence type="ECO:0000313" key="2">
    <source>
        <dbReference type="EMBL" id="TKW37965.1"/>
    </source>
</evidence>
<reference evidence="2" key="1">
    <citation type="submission" date="2019-03" db="EMBL/GenBank/DDBJ databases">
        <title>WGS assembly of Setaria viridis.</title>
        <authorList>
            <person name="Huang P."/>
            <person name="Jenkins J."/>
            <person name="Grimwood J."/>
            <person name="Barry K."/>
            <person name="Healey A."/>
            <person name="Mamidi S."/>
            <person name="Sreedasyam A."/>
            <person name="Shu S."/>
            <person name="Feldman M."/>
            <person name="Wu J."/>
            <person name="Yu Y."/>
            <person name="Chen C."/>
            <person name="Johnson J."/>
            <person name="Rokhsar D."/>
            <person name="Baxter I."/>
            <person name="Schmutz J."/>
            <person name="Brutnell T."/>
            <person name="Kellogg E."/>
        </authorList>
    </citation>
    <scope>NUCLEOTIDE SEQUENCE [LARGE SCALE GENOMIC DNA]</scope>
</reference>
<sequence length="118" mass="13122">MPHICSTVRRPSARGAAPAPSASCFGCRAGRSCHKRTLQSGTRRLLLRPLDLQPRRRPRALASAEALGFPAQRRWWWLRNVAPPSRKLRAQAVRRNAAFGPMPCAETVAVERPASRTM</sequence>
<dbReference type="Gramene" id="TKW37965">
    <property type="protein sequence ID" value="TKW37965"/>
    <property type="gene ID" value="SEVIR_1G083800v2"/>
</dbReference>
<evidence type="ECO:0000313" key="3">
    <source>
        <dbReference type="Proteomes" id="UP000298652"/>
    </source>
</evidence>
<gene>
    <name evidence="2" type="ORF">SEVIR_1G083800v2</name>
</gene>
<dbReference type="EMBL" id="CM016552">
    <property type="protein sequence ID" value="TKW37965.1"/>
    <property type="molecule type" value="Genomic_DNA"/>
</dbReference>
<accession>A0A4U6W7W1</accession>
<feature type="region of interest" description="Disordered" evidence="1">
    <location>
        <begin position="1"/>
        <end position="20"/>
    </location>
</feature>
<keyword evidence="3" id="KW-1185">Reference proteome</keyword>
<organism evidence="2 3">
    <name type="scientific">Setaria viridis</name>
    <name type="common">Green bristlegrass</name>
    <name type="synonym">Setaria italica subsp. viridis</name>
    <dbReference type="NCBI Taxonomy" id="4556"/>
    <lineage>
        <taxon>Eukaryota</taxon>
        <taxon>Viridiplantae</taxon>
        <taxon>Streptophyta</taxon>
        <taxon>Embryophyta</taxon>
        <taxon>Tracheophyta</taxon>
        <taxon>Spermatophyta</taxon>
        <taxon>Magnoliopsida</taxon>
        <taxon>Liliopsida</taxon>
        <taxon>Poales</taxon>
        <taxon>Poaceae</taxon>
        <taxon>PACMAD clade</taxon>
        <taxon>Panicoideae</taxon>
        <taxon>Panicodae</taxon>
        <taxon>Paniceae</taxon>
        <taxon>Cenchrinae</taxon>
        <taxon>Setaria</taxon>
    </lineage>
</organism>
<name>A0A4U6W7W1_SETVI</name>
<evidence type="ECO:0000256" key="1">
    <source>
        <dbReference type="SAM" id="MobiDB-lite"/>
    </source>
</evidence>
<protein>
    <submittedName>
        <fullName evidence="2">Uncharacterized protein</fullName>
    </submittedName>
</protein>